<sequence length="89" mass="9712">MLQILGRVFLAILVPTYLGYVGASLNMFDVYLLVAASWSLWAYGQPGPQELWESGGIIAIIKGWLVMVFAILLVAGPAYGIGYLISKYV</sequence>
<evidence type="ECO:0000313" key="3">
    <source>
        <dbReference type="Proteomes" id="UP000189940"/>
    </source>
</evidence>
<protein>
    <submittedName>
        <fullName evidence="2">Uncharacterized protein</fullName>
    </submittedName>
</protein>
<reference evidence="2 3" key="1">
    <citation type="submission" date="2017-02" db="EMBL/GenBank/DDBJ databases">
        <title>Genome sequence of the nitrite-oxidizing bacterium Nitrobacter vulgaris strain Ab1.</title>
        <authorList>
            <person name="Mellbye B.L."/>
            <person name="Davis E.W."/>
            <person name="Spieck E."/>
            <person name="Chang J.H."/>
            <person name="Bottomley P.J."/>
            <person name="Sayavedra-Soto L.A."/>
        </authorList>
    </citation>
    <scope>NUCLEOTIDE SEQUENCE [LARGE SCALE GENOMIC DNA]</scope>
    <source>
        <strain evidence="2 3">Ab1</strain>
    </source>
</reference>
<dbReference type="Proteomes" id="UP000189940">
    <property type="component" value="Unassembled WGS sequence"/>
</dbReference>
<keyword evidence="1" id="KW-0812">Transmembrane</keyword>
<organism evidence="2 3">
    <name type="scientific">Nitrobacter vulgaris</name>
    <dbReference type="NCBI Taxonomy" id="29421"/>
    <lineage>
        <taxon>Bacteria</taxon>
        <taxon>Pseudomonadati</taxon>
        <taxon>Pseudomonadota</taxon>
        <taxon>Alphaproteobacteria</taxon>
        <taxon>Hyphomicrobiales</taxon>
        <taxon>Nitrobacteraceae</taxon>
        <taxon>Nitrobacter</taxon>
    </lineage>
</organism>
<feature type="transmembrane region" description="Helical" evidence="1">
    <location>
        <begin position="64"/>
        <end position="85"/>
    </location>
</feature>
<accession>A0A1V4HX38</accession>
<gene>
    <name evidence="2" type="ORF">B2M20_12590</name>
</gene>
<evidence type="ECO:0000313" key="2">
    <source>
        <dbReference type="EMBL" id="OPH82415.1"/>
    </source>
</evidence>
<dbReference type="STRING" id="29421.B2M20_12590"/>
<dbReference type="OrthoDB" id="8265394at2"/>
<dbReference type="EMBL" id="MWPQ01000045">
    <property type="protein sequence ID" value="OPH82415.1"/>
    <property type="molecule type" value="Genomic_DNA"/>
</dbReference>
<comment type="caution">
    <text evidence="2">The sequence shown here is derived from an EMBL/GenBank/DDBJ whole genome shotgun (WGS) entry which is preliminary data.</text>
</comment>
<dbReference type="AlphaFoldDB" id="A0A1V4HX38"/>
<keyword evidence="1" id="KW-0472">Membrane</keyword>
<keyword evidence="3" id="KW-1185">Reference proteome</keyword>
<dbReference type="RefSeq" id="WP_079447393.1">
    <property type="nucleotide sequence ID" value="NZ_MWPQ01000045.1"/>
</dbReference>
<name>A0A1V4HX38_NITVU</name>
<evidence type="ECO:0000256" key="1">
    <source>
        <dbReference type="SAM" id="Phobius"/>
    </source>
</evidence>
<proteinExistence type="predicted"/>
<keyword evidence="1" id="KW-1133">Transmembrane helix</keyword>